<dbReference type="GO" id="GO:0005634">
    <property type="term" value="C:nucleus"/>
    <property type="evidence" value="ECO:0007669"/>
    <property type="project" value="UniProtKB-SubCell"/>
</dbReference>
<protein>
    <recommendedName>
        <fullName evidence="7">NAC domain-containing protein</fullName>
    </recommendedName>
</protein>
<dbReference type="SUPFAM" id="SSF101941">
    <property type="entry name" value="NAC domain"/>
    <property type="match status" value="1"/>
</dbReference>
<reference evidence="8" key="2">
    <citation type="journal article" date="2023" name="Plants (Basel)">
        <title>Annotation of the Turnera subulata (Passifloraceae) Draft Genome Reveals the S-Locus Evolved after the Divergence of Turneroideae from Passifloroideae in a Stepwise Manner.</title>
        <authorList>
            <person name="Henning P.M."/>
            <person name="Roalson E.H."/>
            <person name="Mir W."/>
            <person name="McCubbin A.G."/>
            <person name="Shore J.S."/>
        </authorList>
    </citation>
    <scope>NUCLEOTIDE SEQUENCE</scope>
    <source>
        <strain evidence="8">F60SS</strain>
    </source>
</reference>
<evidence type="ECO:0000259" key="7">
    <source>
        <dbReference type="PROSITE" id="PS51005"/>
    </source>
</evidence>
<organism evidence="8 9">
    <name type="scientific">Turnera subulata</name>
    <dbReference type="NCBI Taxonomy" id="218843"/>
    <lineage>
        <taxon>Eukaryota</taxon>
        <taxon>Viridiplantae</taxon>
        <taxon>Streptophyta</taxon>
        <taxon>Embryophyta</taxon>
        <taxon>Tracheophyta</taxon>
        <taxon>Spermatophyta</taxon>
        <taxon>Magnoliopsida</taxon>
        <taxon>eudicotyledons</taxon>
        <taxon>Gunneridae</taxon>
        <taxon>Pentapetalae</taxon>
        <taxon>rosids</taxon>
        <taxon>fabids</taxon>
        <taxon>Malpighiales</taxon>
        <taxon>Passifloraceae</taxon>
        <taxon>Turnera</taxon>
    </lineage>
</organism>
<dbReference type="OrthoDB" id="1707398at2759"/>
<feature type="region of interest" description="Disordered" evidence="6">
    <location>
        <begin position="184"/>
        <end position="241"/>
    </location>
</feature>
<dbReference type="EMBL" id="JAKUCV010002237">
    <property type="protein sequence ID" value="KAJ4843435.1"/>
    <property type="molecule type" value="Genomic_DNA"/>
</dbReference>
<dbReference type="AlphaFoldDB" id="A0A9Q0JJW5"/>
<reference evidence="8" key="1">
    <citation type="submission" date="2022-02" db="EMBL/GenBank/DDBJ databases">
        <authorList>
            <person name="Henning P.M."/>
            <person name="McCubbin A.G."/>
            <person name="Shore J.S."/>
        </authorList>
    </citation>
    <scope>NUCLEOTIDE SEQUENCE</scope>
    <source>
        <strain evidence="8">F60SS</strain>
        <tissue evidence="8">Leaves</tissue>
    </source>
</reference>
<feature type="domain" description="NAC" evidence="7">
    <location>
        <begin position="24"/>
        <end position="181"/>
    </location>
</feature>
<feature type="compositionally biased region" description="Basic and acidic residues" evidence="6">
    <location>
        <begin position="314"/>
        <end position="323"/>
    </location>
</feature>
<dbReference type="Pfam" id="PF02365">
    <property type="entry name" value="NAM"/>
    <property type="match status" value="1"/>
</dbReference>
<gene>
    <name evidence="8" type="ORF">Tsubulata_045406</name>
</gene>
<sequence>MEVEEQNLNKQKEQEPPLTTGGGVPMGYVFFPKPQELVGYYLYHKIQGLRLPSMHQGVIDEDYHDIYEEEPWQIWESCGSKYKFGDEEEVAYFYTRLRKRFDKGSRKLRQVVGSDQGGTWHGDVAQKRAPIFINGVHYVSLETKFCYMNNPLCPPRAWLMTQHSLEAFPDHAICILKKNKRVRRHHPHHHAATADVVVVVPSPPSTTNRKRKSSTSTTTKNNIDPKNNKKKRNTTTTTTTTKYVTVPVSTVPDDYEKNNNDNDNDMSIEELVVELFGSSTSTDDINNVDDGSSSFALSSTDQTLLPGPPLDSNESDHQEDLHHQVLSSPSASAINIQGTRGDNNNAEDQAPSTFLLDDVCSFTLDELFGDYDHEEILDVSPSLPPPPHLQQEESPRPLSLPDFDTPLDLQFLSSAACFDDDLQHYDFWADVPSL</sequence>
<dbReference type="GO" id="GO:0006355">
    <property type="term" value="P:regulation of DNA-templated transcription"/>
    <property type="evidence" value="ECO:0007669"/>
    <property type="project" value="InterPro"/>
</dbReference>
<dbReference type="GO" id="GO:0003677">
    <property type="term" value="F:DNA binding"/>
    <property type="evidence" value="ECO:0007669"/>
    <property type="project" value="UniProtKB-KW"/>
</dbReference>
<comment type="subcellular location">
    <subcellularLocation>
        <location evidence="1">Nucleus</location>
    </subcellularLocation>
</comment>
<dbReference type="PROSITE" id="PS51005">
    <property type="entry name" value="NAC"/>
    <property type="match status" value="1"/>
</dbReference>
<evidence type="ECO:0000256" key="2">
    <source>
        <dbReference type="ARBA" id="ARBA00023015"/>
    </source>
</evidence>
<evidence type="ECO:0000256" key="1">
    <source>
        <dbReference type="ARBA" id="ARBA00004123"/>
    </source>
</evidence>
<proteinExistence type="predicted"/>
<feature type="compositionally biased region" description="Low complexity" evidence="6">
    <location>
        <begin position="214"/>
        <end position="225"/>
    </location>
</feature>
<evidence type="ECO:0000256" key="4">
    <source>
        <dbReference type="ARBA" id="ARBA00023163"/>
    </source>
</evidence>
<name>A0A9Q0JJW5_9ROSI</name>
<evidence type="ECO:0000313" key="8">
    <source>
        <dbReference type="EMBL" id="KAJ4843435.1"/>
    </source>
</evidence>
<keyword evidence="2" id="KW-0805">Transcription regulation</keyword>
<keyword evidence="4" id="KW-0804">Transcription</keyword>
<dbReference type="PANTHER" id="PTHR31989">
    <property type="entry name" value="NAC DOMAIN-CONTAINING PROTEIN 82-RELATED"/>
    <property type="match status" value="1"/>
</dbReference>
<keyword evidence="3" id="KW-0238">DNA-binding</keyword>
<feature type="region of interest" description="Disordered" evidence="6">
    <location>
        <begin position="1"/>
        <end position="20"/>
    </location>
</feature>
<dbReference type="InterPro" id="IPR036093">
    <property type="entry name" value="NAC_dom_sf"/>
</dbReference>
<evidence type="ECO:0000256" key="3">
    <source>
        <dbReference type="ARBA" id="ARBA00023125"/>
    </source>
</evidence>
<feature type="compositionally biased region" description="Polar residues" evidence="6">
    <location>
        <begin position="281"/>
        <end position="303"/>
    </location>
</feature>
<dbReference type="Proteomes" id="UP001141552">
    <property type="component" value="Unassembled WGS sequence"/>
</dbReference>
<dbReference type="Gene3D" id="2.170.150.80">
    <property type="entry name" value="NAC domain"/>
    <property type="match status" value="1"/>
</dbReference>
<evidence type="ECO:0000256" key="6">
    <source>
        <dbReference type="SAM" id="MobiDB-lite"/>
    </source>
</evidence>
<accession>A0A9Q0JJW5</accession>
<keyword evidence="9" id="KW-1185">Reference proteome</keyword>
<dbReference type="InterPro" id="IPR003441">
    <property type="entry name" value="NAC-dom"/>
</dbReference>
<evidence type="ECO:0000256" key="5">
    <source>
        <dbReference type="ARBA" id="ARBA00023242"/>
    </source>
</evidence>
<feature type="region of interest" description="Disordered" evidence="6">
    <location>
        <begin position="281"/>
        <end position="329"/>
    </location>
</feature>
<evidence type="ECO:0000313" key="9">
    <source>
        <dbReference type="Proteomes" id="UP001141552"/>
    </source>
</evidence>
<feature type="region of interest" description="Disordered" evidence="6">
    <location>
        <begin position="377"/>
        <end position="402"/>
    </location>
</feature>
<keyword evidence="5" id="KW-0539">Nucleus</keyword>
<comment type="caution">
    <text evidence="8">The sequence shown here is derived from an EMBL/GenBank/DDBJ whole genome shotgun (WGS) entry which is preliminary data.</text>
</comment>